<feature type="chain" id="PRO_5044568377" description="Secreted protein" evidence="1">
    <location>
        <begin position="24"/>
        <end position="119"/>
    </location>
</feature>
<accession>A0A1X7JNY1</accession>
<proteinExistence type="predicted"/>
<evidence type="ECO:0000313" key="3">
    <source>
        <dbReference type="EMBL" id="SMG29936.1"/>
    </source>
</evidence>
<evidence type="ECO:0000256" key="1">
    <source>
        <dbReference type="SAM" id="SignalP"/>
    </source>
</evidence>
<keyword evidence="1" id="KW-0732">Signal</keyword>
<reference evidence="2 5" key="3">
    <citation type="journal article" date="2020" name="Biotechnol. Biofuels">
        <title>New insights from the biogas microbiome by comprehensive genome-resolved metagenomics of nearly 1600 species originating from multiple anaerobic digesters.</title>
        <authorList>
            <person name="Campanaro S."/>
            <person name="Treu L."/>
            <person name="Rodriguez-R L.M."/>
            <person name="Kovalovszki A."/>
            <person name="Ziels R.M."/>
            <person name="Maus I."/>
            <person name="Zhu X."/>
            <person name="Kougias P.G."/>
            <person name="Basile A."/>
            <person name="Luo G."/>
            <person name="Schluter A."/>
            <person name="Konstantinidis K.T."/>
            <person name="Angelidaki I."/>
        </authorList>
    </citation>
    <scope>NUCLEOTIDE SEQUENCE [LARGE SCALE GENOMIC DNA]</scope>
    <source>
        <strain evidence="2">AS23ysBPME_344</strain>
    </source>
</reference>
<dbReference type="STRING" id="1610489.SAMN06295981_1803"/>
<organism evidence="3 4">
    <name type="scientific">Corynebacterium pollutisoli</name>
    <dbReference type="NCBI Taxonomy" id="1610489"/>
    <lineage>
        <taxon>Bacteria</taxon>
        <taxon>Bacillati</taxon>
        <taxon>Actinomycetota</taxon>
        <taxon>Actinomycetes</taxon>
        <taxon>Mycobacteriales</taxon>
        <taxon>Corynebacteriaceae</taxon>
        <taxon>Corynebacterium</taxon>
    </lineage>
</organism>
<evidence type="ECO:0000313" key="5">
    <source>
        <dbReference type="Proteomes" id="UP000568696"/>
    </source>
</evidence>
<protein>
    <recommendedName>
        <fullName evidence="6">Secreted protein</fullName>
    </recommendedName>
</protein>
<dbReference type="EMBL" id="JAAYSN010000244">
    <property type="protein sequence ID" value="NLP39847.1"/>
    <property type="molecule type" value="Genomic_DNA"/>
</dbReference>
<gene>
    <name evidence="2" type="ORF">GX356_09050</name>
    <name evidence="3" type="ORF">SAMN06295981_1803</name>
</gene>
<evidence type="ECO:0000313" key="4">
    <source>
        <dbReference type="Proteomes" id="UP000193309"/>
    </source>
</evidence>
<evidence type="ECO:0008006" key="6">
    <source>
        <dbReference type="Google" id="ProtNLM"/>
    </source>
</evidence>
<evidence type="ECO:0000313" key="2">
    <source>
        <dbReference type="EMBL" id="NLP39847.1"/>
    </source>
</evidence>
<dbReference type="Proteomes" id="UP000193309">
    <property type="component" value="Unassembled WGS sequence"/>
</dbReference>
<dbReference type="OrthoDB" id="3383849at2"/>
<keyword evidence="4" id="KW-1185">Reference proteome</keyword>
<reference evidence="4" key="2">
    <citation type="submission" date="2017-04" db="EMBL/GenBank/DDBJ databases">
        <authorList>
            <person name="Varghese N."/>
            <person name="Submissions S."/>
        </authorList>
    </citation>
    <scope>NUCLEOTIDE SEQUENCE [LARGE SCALE GENOMIC DNA]</scope>
    <source>
        <strain evidence="4">VDS</strain>
    </source>
</reference>
<dbReference type="Proteomes" id="UP000568696">
    <property type="component" value="Unassembled WGS sequence"/>
</dbReference>
<sequence>MKRTVIALATAALALGLAPATQAQSSVDHRQEGTVWMPRLTEITRHEVLPGNQVRVHYWTGDPACYGAHAVLVETPWAVHVRVITGPRLGGADVCTMIALEKSQVLQLSAPLGDRPLHV</sequence>
<reference evidence="3" key="1">
    <citation type="submission" date="2017-04" db="EMBL/GenBank/DDBJ databases">
        <authorList>
            <person name="Afonso C.L."/>
            <person name="Miller P.J."/>
            <person name="Scott M.A."/>
            <person name="Spackman E."/>
            <person name="Goraichik I."/>
            <person name="Dimitrov K.M."/>
            <person name="Suarez D.L."/>
            <person name="Swayne D.E."/>
        </authorList>
    </citation>
    <scope>NUCLEOTIDE SEQUENCE [LARGE SCALE GENOMIC DNA]</scope>
    <source>
        <strain evidence="3">VDS</strain>
    </source>
</reference>
<dbReference type="EMBL" id="FXAR01000006">
    <property type="protein sequence ID" value="SMG29936.1"/>
    <property type="molecule type" value="Genomic_DNA"/>
</dbReference>
<dbReference type="RefSeq" id="WP_085549916.1">
    <property type="nucleotide sequence ID" value="NZ_FXAR01000006.1"/>
</dbReference>
<dbReference type="AlphaFoldDB" id="A0A1X7JNY1"/>
<name>A0A1X7JNY1_9CORY</name>
<feature type="signal peptide" evidence="1">
    <location>
        <begin position="1"/>
        <end position="23"/>
    </location>
</feature>